<proteinExistence type="predicted"/>
<evidence type="ECO:0000313" key="1">
    <source>
        <dbReference type="EMBL" id="KZV53652.1"/>
    </source>
</evidence>
<keyword evidence="2" id="KW-1185">Reference proteome</keyword>
<gene>
    <name evidence="1" type="ORF">F511_39723</name>
</gene>
<accession>A0A2Z7D2J1</accession>
<dbReference type="AlphaFoldDB" id="A0A2Z7D2J1"/>
<sequence>MGETHNVFVLEENLIQQETVKEETNTTPLNIVWKDVLEQLHPYRIILNLDVLDFKNREHLIDDWTSAMRIIAETLISIKMDSLATGSPLRRRFSLSSGCKLPADSCDWMTSPMTSSTLIHLLNLNTTSHHLMRFASSADSKHDVASLLRFTSSADCDDIKADVITAHSKTSASSHLLNLHLITVAPAE</sequence>
<protein>
    <submittedName>
        <fullName evidence="1">Uncharacterized protein</fullName>
    </submittedName>
</protein>
<evidence type="ECO:0000313" key="2">
    <source>
        <dbReference type="Proteomes" id="UP000250235"/>
    </source>
</evidence>
<organism evidence="1 2">
    <name type="scientific">Dorcoceras hygrometricum</name>
    <dbReference type="NCBI Taxonomy" id="472368"/>
    <lineage>
        <taxon>Eukaryota</taxon>
        <taxon>Viridiplantae</taxon>
        <taxon>Streptophyta</taxon>
        <taxon>Embryophyta</taxon>
        <taxon>Tracheophyta</taxon>
        <taxon>Spermatophyta</taxon>
        <taxon>Magnoliopsida</taxon>
        <taxon>eudicotyledons</taxon>
        <taxon>Gunneridae</taxon>
        <taxon>Pentapetalae</taxon>
        <taxon>asterids</taxon>
        <taxon>lamiids</taxon>
        <taxon>Lamiales</taxon>
        <taxon>Gesneriaceae</taxon>
        <taxon>Didymocarpoideae</taxon>
        <taxon>Trichosporeae</taxon>
        <taxon>Loxocarpinae</taxon>
        <taxon>Dorcoceras</taxon>
    </lineage>
</organism>
<name>A0A2Z7D2J1_9LAMI</name>
<dbReference type="Proteomes" id="UP000250235">
    <property type="component" value="Unassembled WGS sequence"/>
</dbReference>
<reference evidence="1 2" key="1">
    <citation type="journal article" date="2015" name="Proc. Natl. Acad. Sci. U.S.A.">
        <title>The resurrection genome of Boea hygrometrica: A blueprint for survival of dehydration.</title>
        <authorList>
            <person name="Xiao L."/>
            <person name="Yang G."/>
            <person name="Zhang L."/>
            <person name="Yang X."/>
            <person name="Zhao S."/>
            <person name="Ji Z."/>
            <person name="Zhou Q."/>
            <person name="Hu M."/>
            <person name="Wang Y."/>
            <person name="Chen M."/>
            <person name="Xu Y."/>
            <person name="Jin H."/>
            <person name="Xiao X."/>
            <person name="Hu G."/>
            <person name="Bao F."/>
            <person name="Hu Y."/>
            <person name="Wan P."/>
            <person name="Li L."/>
            <person name="Deng X."/>
            <person name="Kuang T."/>
            <person name="Xiang C."/>
            <person name="Zhu J.K."/>
            <person name="Oliver M.J."/>
            <person name="He Y."/>
        </authorList>
    </citation>
    <scope>NUCLEOTIDE SEQUENCE [LARGE SCALE GENOMIC DNA]</scope>
    <source>
        <strain evidence="2">cv. XS01</strain>
    </source>
</reference>
<dbReference type="EMBL" id="KQ990110">
    <property type="protein sequence ID" value="KZV53652.1"/>
    <property type="molecule type" value="Genomic_DNA"/>
</dbReference>